<keyword evidence="1" id="KW-0812">Transmembrane</keyword>
<organism evidence="2 3">
    <name type="scientific">Alistipes ihumii AP11</name>
    <dbReference type="NCBI Taxonomy" id="1211813"/>
    <lineage>
        <taxon>Bacteria</taxon>
        <taxon>Pseudomonadati</taxon>
        <taxon>Bacteroidota</taxon>
        <taxon>Bacteroidia</taxon>
        <taxon>Bacteroidales</taxon>
        <taxon>Rikenellaceae</taxon>
        <taxon>Alistipes</taxon>
    </lineage>
</organism>
<protein>
    <submittedName>
        <fullName evidence="2">Uncharacterized protein</fullName>
    </submittedName>
</protein>
<name>A0ABY5UZ68_9BACT</name>
<evidence type="ECO:0000313" key="3">
    <source>
        <dbReference type="Proteomes" id="UP001059295"/>
    </source>
</evidence>
<sequence length="328" mass="38848">MTYAIYFGLAFILFLIQNWIGSRSYSKGYVRFSLLDEQDEAISFNYAVKVFGPLVYLILCVAILQYFQLNEYVSNIIYVIYFYIILRLLIIILYGRGRIVNWWIISIYYLSIILIAYIFCQTFIDKVNDILPDFSELKNEIWLLIIIFIYQIGNSTQESTPANQIYEPTLAYLPELKNRKKKYILRNYTKFSKKYSSLLPDNPSLQIVIISILIFENFNKPQFIRLLERIWVRVSNKPATQGIMQIAHSKPLSDIESVRIGCSSLNQKYLDNKDSYKPFRRTIKYHCPDRKYIRQILFISKAIIDNTTTQRSFNDLYSEITDEFSLYD</sequence>
<proteinExistence type="predicted"/>
<gene>
    <name evidence="2" type="ORF">NQ491_00280</name>
</gene>
<dbReference type="GeneID" id="82890124"/>
<keyword evidence="1" id="KW-0472">Membrane</keyword>
<dbReference type="Proteomes" id="UP001059295">
    <property type="component" value="Chromosome"/>
</dbReference>
<evidence type="ECO:0000256" key="1">
    <source>
        <dbReference type="SAM" id="Phobius"/>
    </source>
</evidence>
<feature type="transmembrane region" description="Helical" evidence="1">
    <location>
        <begin position="100"/>
        <end position="119"/>
    </location>
</feature>
<dbReference type="RefSeq" id="WP_147524848.1">
    <property type="nucleotide sequence ID" value="NZ_CAPH01000007.1"/>
</dbReference>
<accession>A0ABY5UZ68</accession>
<keyword evidence="3" id="KW-1185">Reference proteome</keyword>
<feature type="transmembrane region" description="Helical" evidence="1">
    <location>
        <begin position="73"/>
        <end position="93"/>
    </location>
</feature>
<keyword evidence="1" id="KW-1133">Transmembrane helix</keyword>
<feature type="transmembrane region" description="Helical" evidence="1">
    <location>
        <begin position="46"/>
        <end position="67"/>
    </location>
</feature>
<dbReference type="EMBL" id="CP102294">
    <property type="protein sequence ID" value="UWN57250.1"/>
    <property type="molecule type" value="Genomic_DNA"/>
</dbReference>
<evidence type="ECO:0000313" key="2">
    <source>
        <dbReference type="EMBL" id="UWN57250.1"/>
    </source>
</evidence>
<feature type="transmembrane region" description="Helical" evidence="1">
    <location>
        <begin position="6"/>
        <end position="25"/>
    </location>
</feature>
<reference evidence="2" key="1">
    <citation type="journal article" date="2022" name="Cell">
        <title>Design, construction, and in vivo augmentation of a complex gut microbiome.</title>
        <authorList>
            <person name="Cheng A.G."/>
            <person name="Ho P.Y."/>
            <person name="Aranda-Diaz A."/>
            <person name="Jain S."/>
            <person name="Yu F.B."/>
            <person name="Meng X."/>
            <person name="Wang M."/>
            <person name="Iakiviak M."/>
            <person name="Nagashima K."/>
            <person name="Zhao A."/>
            <person name="Murugkar P."/>
            <person name="Patil A."/>
            <person name="Atabakhsh K."/>
            <person name="Weakley A."/>
            <person name="Yan J."/>
            <person name="Brumbaugh A.R."/>
            <person name="Higginbottom S."/>
            <person name="Dimas A."/>
            <person name="Shiver A.L."/>
            <person name="Deutschbauer A."/>
            <person name="Neff N."/>
            <person name="Sonnenburg J.L."/>
            <person name="Huang K.C."/>
            <person name="Fischbach M.A."/>
        </authorList>
    </citation>
    <scope>NUCLEOTIDE SEQUENCE</scope>
    <source>
        <strain evidence="2">AP11</strain>
    </source>
</reference>